<feature type="transmembrane region" description="Helical" evidence="1">
    <location>
        <begin position="105"/>
        <end position="125"/>
    </location>
</feature>
<keyword evidence="1" id="KW-0472">Membrane</keyword>
<keyword evidence="1" id="KW-1133">Transmembrane helix</keyword>
<keyword evidence="3" id="KW-1185">Reference proteome</keyword>
<protein>
    <recommendedName>
        <fullName evidence="4">SHOCT domain-containing protein</fullName>
    </recommendedName>
</protein>
<sequence>MTGDQFLILLVCAIALYMYLKAQARRRAEEALVRSLSTVNGEESAHVLLSFNRRAGIAISRDAKSVCLAGGNWINAEVFDISEVLGAELYIDGECETSTSRSSQIAGAAVGGLLLGGVGLIVGGLSGKKKTNRKVSSIEVRVVVNDTNNPLHDVPLLQRETSRNSPEAKRIIEEARLFHAQLDVLIKRADQAQREAEHQKLIEAQSARANVPALSIADELRKLTELRSSGELSHAEFQALRSKLIA</sequence>
<proteinExistence type="predicted"/>
<dbReference type="AlphaFoldDB" id="A0A6S6ZU49"/>
<evidence type="ECO:0000256" key="1">
    <source>
        <dbReference type="SAM" id="Phobius"/>
    </source>
</evidence>
<gene>
    <name evidence="2" type="ORF">LMG26690_02421</name>
</gene>
<dbReference type="EMBL" id="CADIJM010000003">
    <property type="protein sequence ID" value="CAB3696995.1"/>
    <property type="molecule type" value="Genomic_DNA"/>
</dbReference>
<evidence type="ECO:0000313" key="2">
    <source>
        <dbReference type="EMBL" id="CAB3696995.1"/>
    </source>
</evidence>
<name>A0A6S6ZU49_9BURK</name>
<reference evidence="2 3" key="1">
    <citation type="submission" date="2020-04" db="EMBL/GenBank/DDBJ databases">
        <authorList>
            <person name="De Canck E."/>
        </authorList>
    </citation>
    <scope>NUCLEOTIDE SEQUENCE [LARGE SCALE GENOMIC DNA]</scope>
    <source>
        <strain evidence="2 3">LMG 26690</strain>
    </source>
</reference>
<dbReference type="RefSeq" id="WP_175123295.1">
    <property type="nucleotide sequence ID" value="NZ_CADIJM010000003.1"/>
</dbReference>
<evidence type="ECO:0008006" key="4">
    <source>
        <dbReference type="Google" id="ProtNLM"/>
    </source>
</evidence>
<organism evidence="2 3">
    <name type="scientific">Achromobacter animicus</name>
    <dbReference type="NCBI Taxonomy" id="1389935"/>
    <lineage>
        <taxon>Bacteria</taxon>
        <taxon>Pseudomonadati</taxon>
        <taxon>Pseudomonadota</taxon>
        <taxon>Betaproteobacteria</taxon>
        <taxon>Burkholderiales</taxon>
        <taxon>Alcaligenaceae</taxon>
        <taxon>Achromobacter</taxon>
    </lineage>
</organism>
<keyword evidence="1" id="KW-0812">Transmembrane</keyword>
<accession>A0A6S6ZU49</accession>
<dbReference type="Proteomes" id="UP000494214">
    <property type="component" value="Unassembled WGS sequence"/>
</dbReference>
<evidence type="ECO:0000313" key="3">
    <source>
        <dbReference type="Proteomes" id="UP000494214"/>
    </source>
</evidence>